<feature type="chain" id="PRO_5046317373" description="TonB C-terminal domain-containing protein" evidence="1">
    <location>
        <begin position="23"/>
        <end position="132"/>
    </location>
</feature>
<comment type="caution">
    <text evidence="2">The sequence shown here is derived from an EMBL/GenBank/DDBJ whole genome shotgun (WGS) entry which is preliminary data.</text>
</comment>
<dbReference type="Proteomes" id="UP001404104">
    <property type="component" value="Unassembled WGS sequence"/>
</dbReference>
<gene>
    <name evidence="2" type="ORF">ABC969_03155</name>
</gene>
<dbReference type="RefSeq" id="WP_345862894.1">
    <property type="nucleotide sequence ID" value="NZ_JBDIMF010000001.1"/>
</dbReference>
<proteinExistence type="predicted"/>
<protein>
    <recommendedName>
        <fullName evidence="4">TonB C-terminal domain-containing protein</fullName>
    </recommendedName>
</protein>
<accession>A0ABU9XNK8</accession>
<sequence length="132" mass="13995">MMNVLILLAAAQATVVPAPAPAVPIDWSVLAPLPYVVAPQQSRALAGFVAGEIAAGRCPIARPADGRYSVKVEVATLVGADGVIRRTVPRAINCPTVEQYSAGLVLSFARGNLHRATTDQWYRATIVFDWNG</sequence>
<evidence type="ECO:0000313" key="2">
    <source>
        <dbReference type="EMBL" id="MEN2785416.1"/>
    </source>
</evidence>
<feature type="signal peptide" evidence="1">
    <location>
        <begin position="1"/>
        <end position="22"/>
    </location>
</feature>
<organism evidence="2 3">
    <name type="scientific">Sphingomonas qilianensis</name>
    <dbReference type="NCBI Taxonomy" id="1736690"/>
    <lineage>
        <taxon>Bacteria</taxon>
        <taxon>Pseudomonadati</taxon>
        <taxon>Pseudomonadota</taxon>
        <taxon>Alphaproteobacteria</taxon>
        <taxon>Sphingomonadales</taxon>
        <taxon>Sphingomonadaceae</taxon>
        <taxon>Sphingomonas</taxon>
    </lineage>
</organism>
<evidence type="ECO:0000256" key="1">
    <source>
        <dbReference type="SAM" id="SignalP"/>
    </source>
</evidence>
<evidence type="ECO:0008006" key="4">
    <source>
        <dbReference type="Google" id="ProtNLM"/>
    </source>
</evidence>
<dbReference type="EMBL" id="JBDIMF010000001">
    <property type="protein sequence ID" value="MEN2785416.1"/>
    <property type="molecule type" value="Genomic_DNA"/>
</dbReference>
<name>A0ABU9XNK8_9SPHN</name>
<keyword evidence="3" id="KW-1185">Reference proteome</keyword>
<evidence type="ECO:0000313" key="3">
    <source>
        <dbReference type="Proteomes" id="UP001404104"/>
    </source>
</evidence>
<keyword evidence="1" id="KW-0732">Signal</keyword>
<reference evidence="2 3" key="1">
    <citation type="submission" date="2024-05" db="EMBL/GenBank/DDBJ databases">
        <authorList>
            <person name="Liu Q."/>
            <person name="Xin Y.-H."/>
        </authorList>
    </citation>
    <scope>NUCLEOTIDE SEQUENCE [LARGE SCALE GENOMIC DNA]</scope>
    <source>
        <strain evidence="2 3">CGMCC 1.15349</strain>
    </source>
</reference>